<evidence type="ECO:0000313" key="7">
    <source>
        <dbReference type="Proteomes" id="UP001204953"/>
    </source>
</evidence>
<dbReference type="SUPFAM" id="SSF53474">
    <property type="entry name" value="alpha/beta-Hydrolases"/>
    <property type="match status" value="1"/>
</dbReference>
<gene>
    <name evidence="6" type="ORF">NJ959_24850</name>
</gene>
<dbReference type="Pfam" id="PF00550">
    <property type="entry name" value="PP-binding"/>
    <property type="match status" value="1"/>
</dbReference>
<proteinExistence type="predicted"/>
<keyword evidence="2" id="KW-0596">Phosphopantetheine</keyword>
<dbReference type="Gene3D" id="1.10.1200.10">
    <property type="entry name" value="ACP-like"/>
    <property type="match status" value="1"/>
</dbReference>
<dbReference type="AlphaFoldDB" id="A0AAE3GZV3"/>
<dbReference type="GO" id="GO:0043041">
    <property type="term" value="P:amino acid activation for nonribosomal peptide biosynthetic process"/>
    <property type="evidence" value="ECO:0007669"/>
    <property type="project" value="TreeGrafter"/>
</dbReference>
<dbReference type="PROSITE" id="PS50075">
    <property type="entry name" value="CARRIER"/>
    <property type="match status" value="1"/>
</dbReference>
<dbReference type="SUPFAM" id="SSF47336">
    <property type="entry name" value="ACP-like"/>
    <property type="match status" value="1"/>
</dbReference>
<evidence type="ECO:0000313" key="6">
    <source>
        <dbReference type="EMBL" id="MCP2731662.1"/>
    </source>
</evidence>
<evidence type="ECO:0000256" key="3">
    <source>
        <dbReference type="ARBA" id="ARBA00022553"/>
    </source>
</evidence>
<evidence type="ECO:0000259" key="5">
    <source>
        <dbReference type="PROSITE" id="PS50075"/>
    </source>
</evidence>
<feature type="non-terminal residue" evidence="6">
    <location>
        <position position="1"/>
    </location>
</feature>
<keyword evidence="7" id="KW-1185">Reference proteome</keyword>
<dbReference type="InterPro" id="IPR029058">
    <property type="entry name" value="AB_hydrolase_fold"/>
</dbReference>
<comment type="cofactor">
    <cofactor evidence="1">
        <name>pantetheine 4'-phosphate</name>
        <dbReference type="ChEBI" id="CHEBI:47942"/>
    </cofactor>
</comment>
<sequence>ILEVLPLTPNGKLDRRALPAPDSTRQESPETFSTPRDELEQQLTQIWSQVLKIQPISINSNFFDLGGHSLLAVQLFSQIEKQLNKNLPLAALFQYPTIEELAQIIRQKGWVEPRSSLIAVKPNGSKKPFFFHGGSADALSWARFAQLLDKEQPFYALQRPDLDGKEVTEISVEGLAELCLKEIRTIQPNGLYSLGGHCFGGTVAFEMAQQLISQGEQVDLLALFDAYSPRQSQPQINRNSLYFRLRSNFHKFDYWLSKTYYYHGQKLFSGGLLEKLEYLLEKIQQKTSAKQKRQIVHQQLNSQPSPEQKTADTLPHELRYLRAEEVNREASINYKPQVYPGKITLLRAKKQFADWYLGEFLGWDKLTSKDVEKYEIPGLAGNLFNQASAPLLAKELQVCLDGLVTDKIKFDR</sequence>
<dbReference type="EMBL" id="JAMZMM010000372">
    <property type="protein sequence ID" value="MCP2731662.1"/>
    <property type="molecule type" value="Genomic_DNA"/>
</dbReference>
<dbReference type="InterPro" id="IPR020806">
    <property type="entry name" value="PKS_PP-bd"/>
</dbReference>
<evidence type="ECO:0000256" key="1">
    <source>
        <dbReference type="ARBA" id="ARBA00001957"/>
    </source>
</evidence>
<evidence type="ECO:0000256" key="2">
    <source>
        <dbReference type="ARBA" id="ARBA00022450"/>
    </source>
</evidence>
<organism evidence="6 7">
    <name type="scientific">Limnofasciculus baicalensis BBK-W-15</name>
    <dbReference type="NCBI Taxonomy" id="2699891"/>
    <lineage>
        <taxon>Bacteria</taxon>
        <taxon>Bacillati</taxon>
        <taxon>Cyanobacteriota</taxon>
        <taxon>Cyanophyceae</taxon>
        <taxon>Coleofasciculales</taxon>
        <taxon>Coleofasciculaceae</taxon>
        <taxon>Limnofasciculus</taxon>
        <taxon>Limnofasciculus baicalensis</taxon>
    </lineage>
</organism>
<dbReference type="RefSeq" id="WP_254014396.1">
    <property type="nucleotide sequence ID" value="NZ_JAMZMM010000372.1"/>
</dbReference>
<protein>
    <submittedName>
        <fullName evidence="6">Thioesterase domain-containing protein</fullName>
    </submittedName>
</protein>
<reference evidence="6" key="1">
    <citation type="submission" date="2022-06" db="EMBL/GenBank/DDBJ databases">
        <title>New cyanobacteria of genus Symplocastrum in benthos of Lake Baikal.</title>
        <authorList>
            <person name="Sorokovikova E."/>
            <person name="Tikhonova I."/>
            <person name="Krasnopeev A."/>
            <person name="Evseev P."/>
            <person name="Gladkikh A."/>
            <person name="Belykh O."/>
        </authorList>
    </citation>
    <scope>NUCLEOTIDE SEQUENCE</scope>
    <source>
        <strain evidence="6">BBK-W-15</strain>
    </source>
</reference>
<dbReference type="PANTHER" id="PTHR45527:SF1">
    <property type="entry name" value="FATTY ACID SYNTHASE"/>
    <property type="match status" value="1"/>
</dbReference>
<dbReference type="InterPro" id="IPR001031">
    <property type="entry name" value="Thioesterase"/>
</dbReference>
<feature type="domain" description="Carrier" evidence="5">
    <location>
        <begin position="34"/>
        <end position="109"/>
    </location>
</feature>
<dbReference type="SMART" id="SM00823">
    <property type="entry name" value="PKS_PP"/>
    <property type="match status" value="1"/>
</dbReference>
<dbReference type="InterPro" id="IPR009081">
    <property type="entry name" value="PP-bd_ACP"/>
</dbReference>
<dbReference type="InterPro" id="IPR036736">
    <property type="entry name" value="ACP-like_sf"/>
</dbReference>
<keyword evidence="3" id="KW-0597">Phosphoprotein</keyword>
<accession>A0AAE3GZV3</accession>
<dbReference type="FunFam" id="1.10.1200.10:FF:000005">
    <property type="entry name" value="Nonribosomal peptide synthetase 1"/>
    <property type="match status" value="1"/>
</dbReference>
<dbReference type="Gene3D" id="3.40.50.1820">
    <property type="entry name" value="alpha/beta hydrolase"/>
    <property type="match status" value="1"/>
</dbReference>
<dbReference type="Pfam" id="PF00975">
    <property type="entry name" value="Thioesterase"/>
    <property type="match status" value="1"/>
</dbReference>
<comment type="caution">
    <text evidence="6">The sequence shown here is derived from an EMBL/GenBank/DDBJ whole genome shotgun (WGS) entry which is preliminary data.</text>
</comment>
<name>A0AAE3GZV3_9CYAN</name>
<dbReference type="GO" id="GO:0044550">
    <property type="term" value="P:secondary metabolite biosynthetic process"/>
    <property type="evidence" value="ECO:0007669"/>
    <property type="project" value="TreeGrafter"/>
</dbReference>
<dbReference type="GO" id="GO:0005829">
    <property type="term" value="C:cytosol"/>
    <property type="evidence" value="ECO:0007669"/>
    <property type="project" value="TreeGrafter"/>
</dbReference>
<dbReference type="Proteomes" id="UP001204953">
    <property type="component" value="Unassembled WGS sequence"/>
</dbReference>
<evidence type="ECO:0000256" key="4">
    <source>
        <dbReference type="SAM" id="MobiDB-lite"/>
    </source>
</evidence>
<dbReference type="SUPFAM" id="SSF56801">
    <property type="entry name" value="Acetyl-CoA synthetase-like"/>
    <property type="match status" value="1"/>
</dbReference>
<dbReference type="PANTHER" id="PTHR45527">
    <property type="entry name" value="NONRIBOSOMAL PEPTIDE SYNTHETASE"/>
    <property type="match status" value="1"/>
</dbReference>
<feature type="region of interest" description="Disordered" evidence="4">
    <location>
        <begin position="8"/>
        <end position="36"/>
    </location>
</feature>
<dbReference type="GO" id="GO:0031177">
    <property type="term" value="F:phosphopantetheine binding"/>
    <property type="evidence" value="ECO:0007669"/>
    <property type="project" value="InterPro"/>
</dbReference>